<protein>
    <recommendedName>
        <fullName evidence="2">BOD1/SHG1 domain-containing protein</fullName>
    </recommendedName>
</protein>
<accession>A0A8H3VDV0</accession>
<feature type="compositionally biased region" description="Basic and acidic residues" evidence="1">
    <location>
        <begin position="376"/>
        <end position="388"/>
    </location>
</feature>
<dbReference type="PANTHER" id="PTHR28034">
    <property type="entry name" value="SET1 COMPLEX COMPONENT SHG1"/>
    <property type="match status" value="1"/>
</dbReference>
<organism evidence="3 4">
    <name type="scientific">Venturia inaequalis</name>
    <name type="common">Apple scab fungus</name>
    <dbReference type="NCBI Taxonomy" id="5025"/>
    <lineage>
        <taxon>Eukaryota</taxon>
        <taxon>Fungi</taxon>
        <taxon>Dikarya</taxon>
        <taxon>Ascomycota</taxon>
        <taxon>Pezizomycotina</taxon>
        <taxon>Dothideomycetes</taxon>
        <taxon>Pleosporomycetidae</taxon>
        <taxon>Venturiales</taxon>
        <taxon>Venturiaceae</taxon>
        <taxon>Venturia</taxon>
    </lineage>
</organism>
<name>A0A8H3VDV0_VENIN</name>
<dbReference type="EMBL" id="WNWQ01000004">
    <property type="protein sequence ID" value="KAE9985747.1"/>
    <property type="molecule type" value="Genomic_DNA"/>
</dbReference>
<feature type="region of interest" description="Disordered" evidence="1">
    <location>
        <begin position="1"/>
        <end position="23"/>
    </location>
</feature>
<reference evidence="3 4" key="1">
    <citation type="submission" date="2019-11" db="EMBL/GenBank/DDBJ databases">
        <title>Venturia inaequalis Genome Resource.</title>
        <authorList>
            <person name="Lichtner F.J."/>
        </authorList>
    </citation>
    <scope>NUCLEOTIDE SEQUENCE [LARGE SCALE GENOMIC DNA]</scope>
    <source>
        <strain evidence="3">Bline_iso_100314</strain>
    </source>
</reference>
<feature type="domain" description="BOD1/SHG1" evidence="2">
    <location>
        <begin position="47"/>
        <end position="148"/>
    </location>
</feature>
<feature type="region of interest" description="Disordered" evidence="1">
    <location>
        <begin position="158"/>
        <end position="392"/>
    </location>
</feature>
<evidence type="ECO:0000259" key="2">
    <source>
        <dbReference type="Pfam" id="PF05205"/>
    </source>
</evidence>
<dbReference type="AlphaFoldDB" id="A0A8H3VDV0"/>
<gene>
    <name evidence="3" type="ORF">BLS_005713</name>
</gene>
<feature type="compositionally biased region" description="Low complexity" evidence="1">
    <location>
        <begin position="309"/>
        <end position="323"/>
    </location>
</feature>
<dbReference type="PANTHER" id="PTHR28034:SF1">
    <property type="entry name" value="NUCLEOMORPHIN"/>
    <property type="match status" value="1"/>
</dbReference>
<proteinExistence type="predicted"/>
<evidence type="ECO:0000313" key="4">
    <source>
        <dbReference type="Proteomes" id="UP000433883"/>
    </source>
</evidence>
<feature type="compositionally biased region" description="Basic and acidic residues" evidence="1">
    <location>
        <begin position="158"/>
        <end position="304"/>
    </location>
</feature>
<evidence type="ECO:0000256" key="1">
    <source>
        <dbReference type="SAM" id="MobiDB-lite"/>
    </source>
</evidence>
<comment type="caution">
    <text evidence="3">The sequence shown here is derived from an EMBL/GenBank/DDBJ whole genome shotgun (WGS) entry which is preliminary data.</text>
</comment>
<dbReference type="InterPro" id="IPR055264">
    <property type="entry name" value="BOD1/SHG1_dom"/>
</dbReference>
<dbReference type="Proteomes" id="UP000433883">
    <property type="component" value="Unassembled WGS sequence"/>
</dbReference>
<dbReference type="Pfam" id="PF05205">
    <property type="entry name" value="COMPASS-Shg1"/>
    <property type="match status" value="1"/>
</dbReference>
<evidence type="ECO:0000313" key="3">
    <source>
        <dbReference type="EMBL" id="KAE9985747.1"/>
    </source>
</evidence>
<sequence>MPSLVWKANGRGRANKKDPEDAEFTRRKLTAADLPITGEQRQTIDALLNTFRKSGEFDKLRKAIFTQFETSSAKTSMKDAIERLAESEVDRQPNLLSKERRQAVALIEGAVERSEIYRNAQTNVDQLVQQLLSQAEDTLRDFRRREVGIEAALEELKHGSKSDEEYEREFNKRRQERLAEAEEENERYKREEEEERLRKEEEKKRRKEEEEALEKEREKERAEREERRKRERDEREKEREAEIEREREERRERRKREEERYHQESHDRERRTKERDRSRERRRARDDSRERSRRYSPEPRREEEVPFTEQSLEEIALQELLAEGQKLAKKSSKPPTRARSPSIEPPPRKILPPKSLVPRDPVAARLAKLESSTTKSEPDTHTALEVSRKKTPAKIDVPAATTTITETEMTAEPPEDTTMMIEDIDPPDTMTIEILDGAQEVKNRIGSHIGRTIYTAPAGEILLVGGQSHQSQNARREVAPGHESDANPDVNELQWLRLIDTHVRLVRAEKPDNDIHEKKSIDMYLAPPADLI</sequence>